<evidence type="ECO:0000256" key="6">
    <source>
        <dbReference type="SAM" id="Phobius"/>
    </source>
</evidence>
<protein>
    <submittedName>
        <fullName evidence="8">Yip1 family protein</fullName>
    </submittedName>
</protein>
<comment type="subcellular location">
    <subcellularLocation>
        <location evidence="1">Membrane</location>
        <topology evidence="1">Multi-pass membrane protein</topology>
    </subcellularLocation>
</comment>
<sequence length="340" mass="35374">MAGFRIGRGRDNRTPQQAQQQPRQQPYGTQAPPPYGQQPWPPAGGNGAPPPYNNGGYGNGGTGYNGGGHGGGHAGGHGGAGHGGGGHGGAGHGGGGHGEPEYFGDPYNQHPQHPQHPHGSPQQGDPYANSPGHTQAFSIGEDPYGPGDTYRAGQPPAQPAGPRLRWKELLTGIVLRPGPTFWQMRDYPVWGPALIVTFLYGLLALFGFDQARDDAIHATISAAVPYVIITGLGFVIGGLVLGAVTHTLARQLGGDGAWQPTVGLSMLIMSITDAPRLIFAVFLGGENSLVQILGWITWLASAALFTSMVSKSHDLPWPKALGASAIQLIALLSIIKLGTI</sequence>
<gene>
    <name evidence="8" type="ORF">ACFP1B_07815</name>
</gene>
<dbReference type="InterPro" id="IPR006977">
    <property type="entry name" value="Yip1_dom"/>
</dbReference>
<feature type="region of interest" description="Disordered" evidence="5">
    <location>
        <begin position="1"/>
        <end position="61"/>
    </location>
</feature>
<evidence type="ECO:0000259" key="7">
    <source>
        <dbReference type="Pfam" id="PF04893"/>
    </source>
</evidence>
<keyword evidence="2 6" id="KW-0812">Transmembrane</keyword>
<feature type="compositionally biased region" description="Gly residues" evidence="5">
    <location>
        <begin position="75"/>
        <end position="97"/>
    </location>
</feature>
<keyword evidence="4 6" id="KW-0472">Membrane</keyword>
<evidence type="ECO:0000313" key="8">
    <source>
        <dbReference type="EMBL" id="MFC5913334.1"/>
    </source>
</evidence>
<feature type="region of interest" description="Disordered" evidence="5">
    <location>
        <begin position="75"/>
        <end position="162"/>
    </location>
</feature>
<dbReference type="Proteomes" id="UP001596200">
    <property type="component" value="Unassembled WGS sequence"/>
</dbReference>
<proteinExistence type="predicted"/>
<comment type="caution">
    <text evidence="8">The sequence shown here is derived from an EMBL/GenBank/DDBJ whole genome shotgun (WGS) entry which is preliminary data.</text>
</comment>
<dbReference type="RefSeq" id="WP_344512979.1">
    <property type="nucleotide sequence ID" value="NZ_BAAATU010000024.1"/>
</dbReference>
<feature type="transmembrane region" description="Helical" evidence="6">
    <location>
        <begin position="321"/>
        <end position="339"/>
    </location>
</feature>
<accession>A0ABW1GF05</accession>
<evidence type="ECO:0000256" key="3">
    <source>
        <dbReference type="ARBA" id="ARBA00022989"/>
    </source>
</evidence>
<evidence type="ECO:0000256" key="4">
    <source>
        <dbReference type="ARBA" id="ARBA00023136"/>
    </source>
</evidence>
<name>A0ABW1GF05_9ACTN</name>
<feature type="transmembrane region" description="Helical" evidence="6">
    <location>
        <begin position="189"/>
        <end position="208"/>
    </location>
</feature>
<keyword evidence="9" id="KW-1185">Reference proteome</keyword>
<dbReference type="Pfam" id="PF04893">
    <property type="entry name" value="Yip1"/>
    <property type="match status" value="1"/>
</dbReference>
<evidence type="ECO:0000313" key="9">
    <source>
        <dbReference type="Proteomes" id="UP001596200"/>
    </source>
</evidence>
<dbReference type="EMBL" id="JBHSPU010000009">
    <property type="protein sequence ID" value="MFC5913334.1"/>
    <property type="molecule type" value="Genomic_DNA"/>
</dbReference>
<feature type="compositionally biased region" description="Low complexity" evidence="5">
    <location>
        <begin position="109"/>
        <end position="124"/>
    </location>
</feature>
<feature type="domain" description="Yip1" evidence="7">
    <location>
        <begin position="172"/>
        <end position="333"/>
    </location>
</feature>
<feature type="compositionally biased region" description="Low complexity" evidence="5">
    <location>
        <begin position="15"/>
        <end position="26"/>
    </location>
</feature>
<evidence type="ECO:0000256" key="1">
    <source>
        <dbReference type="ARBA" id="ARBA00004141"/>
    </source>
</evidence>
<evidence type="ECO:0000256" key="2">
    <source>
        <dbReference type="ARBA" id="ARBA00022692"/>
    </source>
</evidence>
<organism evidence="8 9">
    <name type="scientific">Streptomyces pulveraceus</name>
    <dbReference type="NCBI Taxonomy" id="68258"/>
    <lineage>
        <taxon>Bacteria</taxon>
        <taxon>Bacillati</taxon>
        <taxon>Actinomycetota</taxon>
        <taxon>Actinomycetes</taxon>
        <taxon>Kitasatosporales</taxon>
        <taxon>Streptomycetaceae</taxon>
        <taxon>Streptomyces</taxon>
    </lineage>
</organism>
<keyword evidence="3 6" id="KW-1133">Transmembrane helix</keyword>
<evidence type="ECO:0000256" key="5">
    <source>
        <dbReference type="SAM" id="MobiDB-lite"/>
    </source>
</evidence>
<reference evidence="9" key="1">
    <citation type="journal article" date="2019" name="Int. J. Syst. Evol. Microbiol.">
        <title>The Global Catalogue of Microorganisms (GCM) 10K type strain sequencing project: providing services to taxonomists for standard genome sequencing and annotation.</title>
        <authorList>
            <consortium name="The Broad Institute Genomics Platform"/>
            <consortium name="The Broad Institute Genome Sequencing Center for Infectious Disease"/>
            <person name="Wu L."/>
            <person name="Ma J."/>
        </authorList>
    </citation>
    <scope>NUCLEOTIDE SEQUENCE [LARGE SCALE GENOMIC DNA]</scope>
    <source>
        <strain evidence="9">JCM 4147</strain>
    </source>
</reference>
<feature type="transmembrane region" description="Helical" evidence="6">
    <location>
        <begin position="220"/>
        <end position="244"/>
    </location>
</feature>
<feature type="compositionally biased region" description="Pro residues" evidence="5">
    <location>
        <begin position="31"/>
        <end position="52"/>
    </location>
</feature>